<name>A0A0W0R357_9GAMM</name>
<dbReference type="AlphaFoldDB" id="A0A0W0R357"/>
<sequence>MKEKHFAYKIMRDSSGLVCTHHEFEEDKMVDLLKEIQATHSNGIYWIFKQFEGKPQEALAIIDCNHNRIYYHFSGDVENISETIEKLSKKTK</sequence>
<dbReference type="RefSeq" id="WP_058461238.1">
    <property type="nucleotide sequence ID" value="NZ_CAAAHS010000003.1"/>
</dbReference>
<evidence type="ECO:0000313" key="2">
    <source>
        <dbReference type="EMBL" id="VEH84700.1"/>
    </source>
</evidence>
<geneLocation type="plasmid" evidence="2 4">
    <name>9</name>
</geneLocation>
<dbReference type="Proteomes" id="UP000054859">
    <property type="component" value="Unassembled WGS sequence"/>
</dbReference>
<reference evidence="1 3" key="1">
    <citation type="submission" date="2015-11" db="EMBL/GenBank/DDBJ databases">
        <title>Identification of large and diverse effector repertoires of 38 Legionella species.</title>
        <authorList>
            <person name="Burstein D."/>
            <person name="Amaro F."/>
            <person name="Zusman T."/>
            <person name="Lifshitz Z."/>
            <person name="Cohen O."/>
            <person name="Gilbert J.A."/>
            <person name="Pupko T."/>
            <person name="Shuman H.A."/>
            <person name="Segal G."/>
        </authorList>
    </citation>
    <scope>NUCLEOTIDE SEQUENCE [LARGE SCALE GENOMIC DNA]</scope>
    <source>
        <strain evidence="1 3">1762-AUS-E</strain>
    </source>
</reference>
<protein>
    <submittedName>
        <fullName evidence="1">Uncharacterized protein</fullName>
    </submittedName>
</protein>
<dbReference type="PATRIC" id="fig|45056.6.peg.140"/>
<proteinExistence type="predicted"/>
<evidence type="ECO:0000313" key="4">
    <source>
        <dbReference type="Proteomes" id="UP000281170"/>
    </source>
</evidence>
<reference evidence="2 4" key="2">
    <citation type="submission" date="2018-12" db="EMBL/GenBank/DDBJ databases">
        <authorList>
            <consortium name="Pathogen Informatics"/>
        </authorList>
    </citation>
    <scope>NUCLEOTIDE SEQUENCE [LARGE SCALE GENOMIC DNA]</scope>
    <source>
        <strain evidence="2 4">NCTC12735</strain>
        <plasmid evidence="4">9</plasmid>
    </source>
</reference>
<evidence type="ECO:0000313" key="3">
    <source>
        <dbReference type="Proteomes" id="UP000054859"/>
    </source>
</evidence>
<dbReference type="STRING" id="45056.Lade_0137"/>
<evidence type="ECO:0000313" key="1">
    <source>
        <dbReference type="EMBL" id="KTC65479.1"/>
    </source>
</evidence>
<gene>
    <name evidence="1" type="ORF">Lade_0137</name>
    <name evidence="2" type="ORF">NCTC12735_00310</name>
</gene>
<organism evidence="1 3">
    <name type="scientific">Legionella adelaidensis</name>
    <dbReference type="NCBI Taxonomy" id="45056"/>
    <lineage>
        <taxon>Bacteria</taxon>
        <taxon>Pseudomonadati</taxon>
        <taxon>Pseudomonadota</taxon>
        <taxon>Gammaproteobacteria</taxon>
        <taxon>Legionellales</taxon>
        <taxon>Legionellaceae</taxon>
        <taxon>Legionella</taxon>
    </lineage>
</organism>
<accession>A0A0W0R357</accession>
<dbReference type="OrthoDB" id="5649005at2"/>
<dbReference type="EMBL" id="LR134418">
    <property type="protein sequence ID" value="VEH84700.1"/>
    <property type="molecule type" value="Genomic_DNA"/>
</dbReference>
<dbReference type="Proteomes" id="UP000281170">
    <property type="component" value="Plasmid 9"/>
</dbReference>
<keyword evidence="2" id="KW-0614">Plasmid</keyword>
<keyword evidence="3" id="KW-1185">Reference proteome</keyword>
<dbReference type="KEGG" id="ladl:NCTC12735_00310"/>
<dbReference type="EMBL" id="LNKA01000001">
    <property type="protein sequence ID" value="KTC65479.1"/>
    <property type="molecule type" value="Genomic_DNA"/>
</dbReference>